<dbReference type="EMBL" id="JACHNY010000003">
    <property type="protein sequence ID" value="MBB4617627.1"/>
    <property type="molecule type" value="Genomic_DNA"/>
</dbReference>
<feature type="transmembrane region" description="Helical" evidence="1">
    <location>
        <begin position="106"/>
        <end position="124"/>
    </location>
</feature>
<keyword evidence="1" id="KW-1133">Transmembrane helix</keyword>
<feature type="transmembrane region" description="Helical" evidence="1">
    <location>
        <begin position="395"/>
        <end position="414"/>
    </location>
</feature>
<feature type="transmembrane region" description="Helical" evidence="1">
    <location>
        <begin position="197"/>
        <end position="215"/>
    </location>
</feature>
<feature type="transmembrane region" description="Helical" evidence="1">
    <location>
        <begin position="447"/>
        <end position="466"/>
    </location>
</feature>
<feature type="transmembrane region" description="Helical" evidence="1">
    <location>
        <begin position="130"/>
        <end position="147"/>
    </location>
</feature>
<feature type="transmembrane region" description="Helical" evidence="1">
    <location>
        <begin position="420"/>
        <end position="440"/>
    </location>
</feature>
<reference evidence="2 3" key="1">
    <citation type="submission" date="2020-08" db="EMBL/GenBank/DDBJ databases">
        <title>Genomic Encyclopedia of Type Strains, Phase IV (KMG-IV): sequencing the most valuable type-strain genomes for metagenomic binning, comparative biology and taxonomic classification.</title>
        <authorList>
            <person name="Goeker M."/>
        </authorList>
    </citation>
    <scope>NUCLEOTIDE SEQUENCE [LARGE SCALE GENOMIC DNA]</scope>
    <source>
        <strain evidence="2 3">DSM 15867</strain>
    </source>
</reference>
<keyword evidence="1" id="KW-0812">Transmembrane</keyword>
<feature type="transmembrane region" description="Helical" evidence="1">
    <location>
        <begin position="12"/>
        <end position="34"/>
    </location>
</feature>
<sequence>MAAPSISDRDRPGATGPVLILAAGLGLVAILVFWPGFASYDSVLQYGQALSGRYDDWHPPVMARLWSLTHGVMAGAGPLLALQMAGYWLGLGLIAGRMRQVGRPRAAWAVLAVGIWPPFLGWQAMVLKDAQMLGAMLAGVGLVVAAPGRPAPGRTRAMVAGAALLLAYALLVRANAVFAVAPLVAMLAPGWRTRARVTLALGLIVATLALSPLVNHRLLGASESRVTRTQPLFDLAGIAVRVGPQAAIGFTPAETRGLIAKGCVRPFFWDPLGDDSRCAAITERLFALPSGRLYPMLAAAALRHPLAYLSQRLAHLNSTWRWWVPAGWINAAPPPGGEPNDLGLAQPGRAGIAWEVLAGRVSEWPTGWPIVWIVVAATLLAATRRSRDPGLRLPRALLVSALTLEASFAAFSIASDLRYHLWPMIATALAIVTLPPGSLVDRRALRAGTAVLALVLLVGFAARASLPAPPTTYVGMMG</sequence>
<organism evidence="2 3">
    <name type="scientific">Sphingomonas abaci</name>
    <dbReference type="NCBI Taxonomy" id="237611"/>
    <lineage>
        <taxon>Bacteria</taxon>
        <taxon>Pseudomonadati</taxon>
        <taxon>Pseudomonadota</taxon>
        <taxon>Alphaproteobacteria</taxon>
        <taxon>Sphingomonadales</taxon>
        <taxon>Sphingomonadaceae</taxon>
        <taxon>Sphingomonas</taxon>
    </lineage>
</organism>
<gene>
    <name evidence="2" type="ORF">GGQ96_001755</name>
</gene>
<dbReference type="RefSeq" id="WP_246360346.1">
    <property type="nucleotide sequence ID" value="NZ_JACHNY010000003.1"/>
</dbReference>
<proteinExistence type="predicted"/>
<dbReference type="AlphaFoldDB" id="A0A7W7EXH5"/>
<accession>A0A7W7EXH5</accession>
<protein>
    <recommendedName>
        <fullName evidence="4">Glycosyltransferase RgtA/B/C/D-like domain-containing protein</fullName>
    </recommendedName>
</protein>
<evidence type="ECO:0008006" key="4">
    <source>
        <dbReference type="Google" id="ProtNLM"/>
    </source>
</evidence>
<keyword evidence="1" id="KW-0472">Membrane</keyword>
<dbReference type="Proteomes" id="UP000574769">
    <property type="component" value="Unassembled WGS sequence"/>
</dbReference>
<keyword evidence="3" id="KW-1185">Reference proteome</keyword>
<evidence type="ECO:0000313" key="2">
    <source>
        <dbReference type="EMBL" id="MBB4617627.1"/>
    </source>
</evidence>
<evidence type="ECO:0000313" key="3">
    <source>
        <dbReference type="Proteomes" id="UP000574769"/>
    </source>
</evidence>
<name>A0A7W7EXH5_9SPHN</name>
<feature type="transmembrane region" description="Helical" evidence="1">
    <location>
        <begin position="72"/>
        <end position="94"/>
    </location>
</feature>
<comment type="caution">
    <text evidence="2">The sequence shown here is derived from an EMBL/GenBank/DDBJ whole genome shotgun (WGS) entry which is preliminary data.</text>
</comment>
<feature type="transmembrane region" description="Helical" evidence="1">
    <location>
        <begin position="159"/>
        <end position="185"/>
    </location>
</feature>
<evidence type="ECO:0000256" key="1">
    <source>
        <dbReference type="SAM" id="Phobius"/>
    </source>
</evidence>